<name>A0ABW1XH31_9ALTE</name>
<dbReference type="RefSeq" id="WP_131259165.1">
    <property type="nucleotide sequence ID" value="NZ_JBHSUS010000001.1"/>
</dbReference>
<accession>A0ABW1XH31</accession>
<sequence length="131" mass="14316">MTEEYQCWQCGQALKGLILPLSRREECGECGADQHVCKMCVHFDGRYCTEQRAEPPNDKEKANFCDYFAPKANAYSGGYVDKSAAAKAKLAALFGDEPAAPADKANESAQHKAKTPAELAEEKLRKLLGGD</sequence>
<reference evidence="3" key="1">
    <citation type="journal article" date="2019" name="Int. J. Syst. Evol. Microbiol.">
        <title>The Global Catalogue of Microorganisms (GCM) 10K type strain sequencing project: providing services to taxonomists for standard genome sequencing and annotation.</title>
        <authorList>
            <consortium name="The Broad Institute Genomics Platform"/>
            <consortium name="The Broad Institute Genome Sequencing Center for Infectious Disease"/>
            <person name="Wu L."/>
            <person name="Ma J."/>
        </authorList>
    </citation>
    <scope>NUCLEOTIDE SEQUENCE [LARGE SCALE GENOMIC DNA]</scope>
    <source>
        <strain evidence="3">CGMCC 1.16031</strain>
    </source>
</reference>
<protein>
    <submittedName>
        <fullName evidence="2">Uncharacterized protein</fullName>
    </submittedName>
</protein>
<evidence type="ECO:0000256" key="1">
    <source>
        <dbReference type="SAM" id="MobiDB-lite"/>
    </source>
</evidence>
<feature type="region of interest" description="Disordered" evidence="1">
    <location>
        <begin position="100"/>
        <end position="120"/>
    </location>
</feature>
<comment type="caution">
    <text evidence="2">The sequence shown here is derived from an EMBL/GenBank/DDBJ whole genome shotgun (WGS) entry which is preliminary data.</text>
</comment>
<proteinExistence type="predicted"/>
<gene>
    <name evidence="2" type="ORF">ACFP85_02710</name>
</gene>
<dbReference type="Proteomes" id="UP001596364">
    <property type="component" value="Unassembled WGS sequence"/>
</dbReference>
<dbReference type="EMBL" id="JBHSUS010000001">
    <property type="protein sequence ID" value="MFC6439064.1"/>
    <property type="molecule type" value="Genomic_DNA"/>
</dbReference>
<organism evidence="2 3">
    <name type="scientific">Pseudobowmanella zhangzhouensis</name>
    <dbReference type="NCBI Taxonomy" id="1537679"/>
    <lineage>
        <taxon>Bacteria</taxon>
        <taxon>Pseudomonadati</taxon>
        <taxon>Pseudomonadota</taxon>
        <taxon>Gammaproteobacteria</taxon>
        <taxon>Alteromonadales</taxon>
        <taxon>Alteromonadaceae</taxon>
    </lineage>
</organism>
<evidence type="ECO:0000313" key="3">
    <source>
        <dbReference type="Proteomes" id="UP001596364"/>
    </source>
</evidence>
<evidence type="ECO:0000313" key="2">
    <source>
        <dbReference type="EMBL" id="MFC6439064.1"/>
    </source>
</evidence>
<keyword evidence="3" id="KW-1185">Reference proteome</keyword>